<accession>A0A9P5SL41</accession>
<keyword evidence="3" id="KW-0862">Zinc</keyword>
<evidence type="ECO:0000256" key="1">
    <source>
        <dbReference type="ARBA" id="ARBA00022723"/>
    </source>
</evidence>
<keyword evidence="2" id="KW-0863">Zinc-finger</keyword>
<evidence type="ECO:0000256" key="4">
    <source>
        <dbReference type="SAM" id="MobiDB-lite"/>
    </source>
</evidence>
<dbReference type="InterPro" id="IPR013083">
    <property type="entry name" value="Znf_RING/FYVE/PHD"/>
</dbReference>
<feature type="region of interest" description="Disordered" evidence="4">
    <location>
        <begin position="1"/>
        <end position="74"/>
    </location>
</feature>
<feature type="domain" description="RING-CH-type" evidence="6">
    <location>
        <begin position="378"/>
        <end position="446"/>
    </location>
</feature>
<dbReference type="Proteomes" id="UP000696485">
    <property type="component" value="Unassembled WGS sequence"/>
</dbReference>
<keyword evidence="5" id="KW-0812">Transmembrane</keyword>
<dbReference type="Gene3D" id="3.30.40.10">
    <property type="entry name" value="Zinc/RING finger domain, C3HC4 (zinc finger)"/>
    <property type="match status" value="1"/>
</dbReference>
<sequence>MADHQAGDAISPPAKTPSHAVPDLLGDDNDYDEVVAEDWNDMDPAMVTKPASDSVPTTASHSADKEAISGAEDSEALAKGLPTLHISTIPSLLAAQLADSMGLPEDMEEDTNPKSAGSSSSEYSLLNPSIISSNQSRKNSMTSISEAQDMTLSMTPAHPTPILEPALLNVTGSDEGDRTIESTITSPSFSDFVQVTGDNSDLSAVTSRSSSNNTPSQDVPRDDLLGEDQNQMVPTDSGEGLPNMDVLETPVHIVEVPTVTPVSELLYLVQELTQATVAPSGDVPLPKLAPSEPSSSTASPSKQTLYRTTVESARSSEEDARESLTTTTTQELRYRGHNGGEEARSFNMSSGTMPGGLNLGLDADISHFSTSTATPVNDPPLDERQCRICLGGVDEEDTLGRLISPCLCKGSMKYVHVECLNAWRERSPKQESHYKCDTCKYSFSFRRTSFARYLAHPLTVFVLTILVFIAAVFAAGFAMKLLLYLTMDEAQEFIYPADLDEFDEDELLRLKEDFVIFKTPDSLRAVFRIDKSHMVFGSFFVSIIGFLQLLLSTIWMGGGGGVFRIGGFGLGGGRRRGERQREAGIGGVLMVMILVFGLFKSVYTTYQFVNRMSRKALAKAELMVLEVQ</sequence>
<dbReference type="GO" id="GO:0008270">
    <property type="term" value="F:zinc ion binding"/>
    <property type="evidence" value="ECO:0007669"/>
    <property type="project" value="UniProtKB-KW"/>
</dbReference>
<feature type="compositionally biased region" description="Polar residues" evidence="4">
    <location>
        <begin position="200"/>
        <end position="217"/>
    </location>
</feature>
<feature type="region of interest" description="Disordered" evidence="4">
    <location>
        <begin position="200"/>
        <end position="244"/>
    </location>
</feature>
<gene>
    <name evidence="7" type="ORF">BG006_007414</name>
</gene>
<keyword evidence="1" id="KW-0479">Metal-binding</keyword>
<evidence type="ECO:0000256" key="2">
    <source>
        <dbReference type="ARBA" id="ARBA00022771"/>
    </source>
</evidence>
<keyword evidence="8" id="KW-1185">Reference proteome</keyword>
<comment type="caution">
    <text evidence="7">The sequence shown here is derived from an EMBL/GenBank/DDBJ whole genome shotgun (WGS) entry which is preliminary data.</text>
</comment>
<feature type="region of interest" description="Disordered" evidence="4">
    <location>
        <begin position="104"/>
        <end position="143"/>
    </location>
</feature>
<evidence type="ECO:0000256" key="5">
    <source>
        <dbReference type="SAM" id="Phobius"/>
    </source>
</evidence>
<dbReference type="InterPro" id="IPR011016">
    <property type="entry name" value="Znf_RING-CH"/>
</dbReference>
<feature type="transmembrane region" description="Helical" evidence="5">
    <location>
        <begin position="583"/>
        <end position="606"/>
    </location>
</feature>
<protein>
    <recommendedName>
        <fullName evidence="6">RING-CH-type domain-containing protein</fullName>
    </recommendedName>
</protein>
<feature type="compositionally biased region" description="Polar residues" evidence="4">
    <location>
        <begin position="130"/>
        <end position="143"/>
    </location>
</feature>
<feature type="compositionally biased region" description="Acidic residues" evidence="4">
    <location>
        <begin position="25"/>
        <end position="41"/>
    </location>
</feature>
<name>A0A9P5SL41_9FUNG</name>
<dbReference type="Pfam" id="PF12906">
    <property type="entry name" value="RINGv"/>
    <property type="match status" value="1"/>
</dbReference>
<keyword evidence="5" id="KW-0472">Membrane</keyword>
<dbReference type="AlphaFoldDB" id="A0A9P5SL41"/>
<evidence type="ECO:0000256" key="3">
    <source>
        <dbReference type="ARBA" id="ARBA00022833"/>
    </source>
</evidence>
<feature type="region of interest" description="Disordered" evidence="4">
    <location>
        <begin position="279"/>
        <end position="341"/>
    </location>
</feature>
<dbReference type="SUPFAM" id="SSF57850">
    <property type="entry name" value="RING/U-box"/>
    <property type="match status" value="1"/>
</dbReference>
<reference evidence="7" key="1">
    <citation type="journal article" date="2020" name="Fungal Divers.">
        <title>Resolving the Mortierellaceae phylogeny through synthesis of multi-gene phylogenetics and phylogenomics.</title>
        <authorList>
            <person name="Vandepol N."/>
            <person name="Liber J."/>
            <person name="Desiro A."/>
            <person name="Na H."/>
            <person name="Kennedy M."/>
            <person name="Barry K."/>
            <person name="Grigoriev I.V."/>
            <person name="Miller A.N."/>
            <person name="O'Donnell K."/>
            <person name="Stajich J.E."/>
            <person name="Bonito G."/>
        </authorList>
    </citation>
    <scope>NUCLEOTIDE SEQUENCE</scope>
    <source>
        <strain evidence="7">NVP1</strain>
    </source>
</reference>
<dbReference type="CDD" id="cd16495">
    <property type="entry name" value="RING_CH-C4HC3_MARCH"/>
    <property type="match status" value="1"/>
</dbReference>
<feature type="compositionally biased region" description="Basic and acidic residues" evidence="4">
    <location>
        <begin position="332"/>
        <end position="341"/>
    </location>
</feature>
<dbReference type="EMBL" id="JAAAUY010000469">
    <property type="protein sequence ID" value="KAF9329503.1"/>
    <property type="molecule type" value="Genomic_DNA"/>
</dbReference>
<dbReference type="PROSITE" id="PS51292">
    <property type="entry name" value="ZF_RING_CH"/>
    <property type="match status" value="1"/>
</dbReference>
<dbReference type="SMART" id="SM00744">
    <property type="entry name" value="RINGv"/>
    <property type="match status" value="1"/>
</dbReference>
<dbReference type="PANTHER" id="PTHR46347">
    <property type="entry name" value="RING/FYVE/PHD ZINC FINGER SUPERFAMILY PROTEIN"/>
    <property type="match status" value="1"/>
</dbReference>
<proteinExistence type="predicted"/>
<organism evidence="7 8">
    <name type="scientific">Podila minutissima</name>
    <dbReference type="NCBI Taxonomy" id="64525"/>
    <lineage>
        <taxon>Eukaryota</taxon>
        <taxon>Fungi</taxon>
        <taxon>Fungi incertae sedis</taxon>
        <taxon>Mucoromycota</taxon>
        <taxon>Mortierellomycotina</taxon>
        <taxon>Mortierellomycetes</taxon>
        <taxon>Mortierellales</taxon>
        <taxon>Mortierellaceae</taxon>
        <taxon>Podila</taxon>
    </lineage>
</organism>
<dbReference type="PANTHER" id="PTHR46347:SF1">
    <property type="entry name" value="RING_FYVE_PHD ZINC FINGER SUPERFAMILY PROTEIN"/>
    <property type="match status" value="1"/>
</dbReference>
<keyword evidence="5" id="KW-1133">Transmembrane helix</keyword>
<evidence type="ECO:0000313" key="8">
    <source>
        <dbReference type="Proteomes" id="UP000696485"/>
    </source>
</evidence>
<feature type="compositionally biased region" description="Low complexity" evidence="4">
    <location>
        <begin position="115"/>
        <end position="129"/>
    </location>
</feature>
<evidence type="ECO:0000313" key="7">
    <source>
        <dbReference type="EMBL" id="KAF9329503.1"/>
    </source>
</evidence>
<feature type="transmembrane region" description="Helical" evidence="5">
    <location>
        <begin position="534"/>
        <end position="563"/>
    </location>
</feature>
<feature type="transmembrane region" description="Helical" evidence="5">
    <location>
        <begin position="453"/>
        <end position="477"/>
    </location>
</feature>
<evidence type="ECO:0000259" key="6">
    <source>
        <dbReference type="PROSITE" id="PS51292"/>
    </source>
</evidence>
<feature type="compositionally biased region" description="Low complexity" evidence="4">
    <location>
        <begin position="289"/>
        <end position="301"/>
    </location>
</feature>